<dbReference type="EMBL" id="CCXY01000042">
    <property type="protein sequence ID" value="CEG11290.1"/>
    <property type="molecule type" value="Genomic_DNA"/>
</dbReference>
<accession>A0A098E8H8</accession>
<name>A0A098E8H8_9ZZZZ</name>
<protein>
    <submittedName>
        <fullName evidence="1">Uncharacterized protein</fullName>
    </submittedName>
</protein>
<organism evidence="1">
    <name type="scientific">groundwater metagenome</name>
    <dbReference type="NCBI Taxonomy" id="717931"/>
    <lineage>
        <taxon>unclassified sequences</taxon>
        <taxon>metagenomes</taxon>
        <taxon>ecological metagenomes</taxon>
    </lineage>
</organism>
<reference evidence="1" key="1">
    <citation type="submission" date="2014-09" db="EMBL/GenBank/DDBJ databases">
        <authorList>
            <person name="Probst J Alexander"/>
        </authorList>
    </citation>
    <scope>NUCLEOTIDE SEQUENCE</scope>
</reference>
<gene>
    <name evidence="1" type="ORF">MSIBF_A1360020</name>
</gene>
<evidence type="ECO:0000313" key="1">
    <source>
        <dbReference type="EMBL" id="CEG11290.1"/>
    </source>
</evidence>
<sequence>MFVKEIIKIAREDNLNVNRCVIRYFKKDKEIKRITIKISKKIYQNERKYKYVG</sequence>
<proteinExistence type="predicted"/>
<dbReference type="AlphaFoldDB" id="A0A098E8H8"/>